<accession>A0AAN9M2C1</accession>
<gene>
    <name evidence="1" type="ORF">VNO77_15070</name>
</gene>
<organism evidence="1 2">
    <name type="scientific">Canavalia gladiata</name>
    <name type="common">Sword bean</name>
    <name type="synonym">Dolichos gladiatus</name>
    <dbReference type="NCBI Taxonomy" id="3824"/>
    <lineage>
        <taxon>Eukaryota</taxon>
        <taxon>Viridiplantae</taxon>
        <taxon>Streptophyta</taxon>
        <taxon>Embryophyta</taxon>
        <taxon>Tracheophyta</taxon>
        <taxon>Spermatophyta</taxon>
        <taxon>Magnoliopsida</taxon>
        <taxon>eudicotyledons</taxon>
        <taxon>Gunneridae</taxon>
        <taxon>Pentapetalae</taxon>
        <taxon>rosids</taxon>
        <taxon>fabids</taxon>
        <taxon>Fabales</taxon>
        <taxon>Fabaceae</taxon>
        <taxon>Papilionoideae</taxon>
        <taxon>50 kb inversion clade</taxon>
        <taxon>NPAAA clade</taxon>
        <taxon>indigoferoid/millettioid clade</taxon>
        <taxon>Phaseoleae</taxon>
        <taxon>Canavalia</taxon>
    </lineage>
</organism>
<dbReference type="AlphaFoldDB" id="A0AAN9M2C1"/>
<reference evidence="1 2" key="1">
    <citation type="submission" date="2024-01" db="EMBL/GenBank/DDBJ databases">
        <title>The genomes of 5 underutilized Papilionoideae crops provide insights into root nodulation and disease resistanc.</title>
        <authorList>
            <person name="Jiang F."/>
        </authorList>
    </citation>
    <scope>NUCLEOTIDE SEQUENCE [LARGE SCALE GENOMIC DNA]</scope>
    <source>
        <strain evidence="1">LVBAO_FW01</strain>
        <tissue evidence="1">Leaves</tissue>
    </source>
</reference>
<evidence type="ECO:0000313" key="2">
    <source>
        <dbReference type="Proteomes" id="UP001367508"/>
    </source>
</evidence>
<sequence>MSIGVIDEVGKMEKPDRTTIHERLDGSHVAWELVKRGSLLRRLARGLAIGTWSARDLDARGDACKYALHSSPTNQEVPPSFYKFDHYIDRKLGLGSPIVRFYGSWQCAIYKTKALACMGTSSFAWSHVEPFSHSSYWSCCSVQMPHASSAFDKCTSYGFDEAGYLAKRGFSLYETAAVKKTAPLRAKNFNPWQQSHHIQSRRSQ</sequence>
<keyword evidence="2" id="KW-1185">Reference proteome</keyword>
<dbReference type="EMBL" id="JAYMYQ010000003">
    <property type="protein sequence ID" value="KAK7344874.1"/>
    <property type="molecule type" value="Genomic_DNA"/>
</dbReference>
<protein>
    <submittedName>
        <fullName evidence="1">Uncharacterized protein</fullName>
    </submittedName>
</protein>
<dbReference type="Proteomes" id="UP001367508">
    <property type="component" value="Unassembled WGS sequence"/>
</dbReference>
<proteinExistence type="predicted"/>
<name>A0AAN9M2C1_CANGL</name>
<comment type="caution">
    <text evidence="1">The sequence shown here is derived from an EMBL/GenBank/DDBJ whole genome shotgun (WGS) entry which is preliminary data.</text>
</comment>
<evidence type="ECO:0000313" key="1">
    <source>
        <dbReference type="EMBL" id="KAK7344874.1"/>
    </source>
</evidence>